<proteinExistence type="predicted"/>
<organism evidence="2 3">
    <name type="scientific">Adineta steineri</name>
    <dbReference type="NCBI Taxonomy" id="433720"/>
    <lineage>
        <taxon>Eukaryota</taxon>
        <taxon>Metazoa</taxon>
        <taxon>Spiralia</taxon>
        <taxon>Gnathifera</taxon>
        <taxon>Rotifera</taxon>
        <taxon>Eurotatoria</taxon>
        <taxon>Bdelloidea</taxon>
        <taxon>Adinetida</taxon>
        <taxon>Adinetidae</taxon>
        <taxon>Adineta</taxon>
    </lineage>
</organism>
<gene>
    <name evidence="2" type="ORF">OXD698_LOCUS51905</name>
</gene>
<sequence length="109" mass="12272">MSDQLAGFWYLRLSGHKYEDFQKERVDSVLDTIFKSNVMAFGNGKLGAVNGMTKSGELEIVSMQSEEIWTGITYGLSSTMMMEDRRKEAFLTAEGIYNTCFNEAGLAFQ</sequence>
<reference evidence="2" key="1">
    <citation type="submission" date="2021-02" db="EMBL/GenBank/DDBJ databases">
        <authorList>
            <person name="Nowell W R."/>
        </authorList>
    </citation>
    <scope>NUCLEOTIDE SEQUENCE</scope>
</reference>
<evidence type="ECO:0000313" key="2">
    <source>
        <dbReference type="EMBL" id="CAF4408836.1"/>
    </source>
</evidence>
<evidence type="ECO:0000259" key="1">
    <source>
        <dbReference type="Pfam" id="PF04685"/>
    </source>
</evidence>
<protein>
    <recommendedName>
        <fullName evidence="1">Glycosyl-hydrolase family 116 catalytic region domain-containing protein</fullName>
    </recommendedName>
</protein>
<comment type="caution">
    <text evidence="2">The sequence shown here is derived from an EMBL/GenBank/DDBJ whole genome shotgun (WGS) entry which is preliminary data.</text>
</comment>
<dbReference type="InterPro" id="IPR052566">
    <property type="entry name" value="Non-lysos_glucosylceramidase"/>
</dbReference>
<feature type="non-terminal residue" evidence="2">
    <location>
        <position position="1"/>
    </location>
</feature>
<dbReference type="PANTHER" id="PTHR12654">
    <property type="entry name" value="BILE ACID BETA-GLUCOSIDASE-RELATED"/>
    <property type="match status" value="1"/>
</dbReference>
<dbReference type="InterPro" id="IPR006775">
    <property type="entry name" value="GH116_catalytic"/>
</dbReference>
<feature type="domain" description="Glycosyl-hydrolase family 116 catalytic region" evidence="1">
    <location>
        <begin position="1"/>
        <end position="109"/>
    </location>
</feature>
<evidence type="ECO:0000313" key="3">
    <source>
        <dbReference type="Proteomes" id="UP000663844"/>
    </source>
</evidence>
<dbReference type="AlphaFoldDB" id="A0A820PL71"/>
<dbReference type="Proteomes" id="UP000663844">
    <property type="component" value="Unassembled WGS sequence"/>
</dbReference>
<dbReference type="GO" id="GO:0008422">
    <property type="term" value="F:beta-glucosidase activity"/>
    <property type="evidence" value="ECO:0007669"/>
    <property type="project" value="TreeGrafter"/>
</dbReference>
<name>A0A820PL71_9BILA</name>
<dbReference type="EMBL" id="CAJOAZ010027330">
    <property type="protein sequence ID" value="CAF4408836.1"/>
    <property type="molecule type" value="Genomic_DNA"/>
</dbReference>
<dbReference type="PANTHER" id="PTHR12654:SF0">
    <property type="entry name" value="NON-LYSOSOMAL GLUCOSYLCERAMIDASE"/>
    <property type="match status" value="1"/>
</dbReference>
<dbReference type="Pfam" id="PF04685">
    <property type="entry name" value="DUF608"/>
    <property type="match status" value="1"/>
</dbReference>
<accession>A0A820PL71</accession>